<dbReference type="Proteomes" id="UP000236928">
    <property type="component" value="Unassembled WGS sequence"/>
</dbReference>
<sequence>MVKKETSLIKIKNEIPKEVSLSGENSNSKGLSSGGGGSGDRGGKKPVLRSFSSLPMEDSKISKCHHRSHNKGKHCHGNKKQHVVYQHIPGDSSGKKIILHSPALKMKDPDAPAQYPSDMPSDEPQHNPDDDESCDDEDNDDDDDDDDDDDEEICEDDEEEERYQKEKEKEENETKHDQVDSSRKHRHKRRAKKSEENSRSRNSGKRFSKKVCGPCKNINMDDLE</sequence>
<feature type="compositionally biased region" description="Basic and acidic residues" evidence="1">
    <location>
        <begin position="162"/>
        <end position="182"/>
    </location>
</feature>
<dbReference type="OrthoDB" id="10589226at2759"/>
<evidence type="ECO:0000313" key="2">
    <source>
        <dbReference type="EMBL" id="POM83984.1"/>
    </source>
</evidence>
<gene>
    <name evidence="2" type="ORF">CmeUKMEL1_10125</name>
</gene>
<accession>A0A2P4Z1N4</accession>
<feature type="compositionally biased region" description="Low complexity" evidence="1">
    <location>
        <begin position="20"/>
        <end position="31"/>
    </location>
</feature>
<dbReference type="EMBL" id="JIBK01000031">
    <property type="protein sequence ID" value="POM83984.1"/>
    <property type="molecule type" value="Genomic_DNA"/>
</dbReference>
<proteinExistence type="predicted"/>
<comment type="caution">
    <text evidence="2">The sequence shown here is derived from an EMBL/GenBank/DDBJ whole genome shotgun (WGS) entry which is preliminary data.</text>
</comment>
<protein>
    <submittedName>
        <fullName evidence="2">Uncharacterized protein</fullName>
    </submittedName>
</protein>
<evidence type="ECO:0000256" key="1">
    <source>
        <dbReference type="SAM" id="MobiDB-lite"/>
    </source>
</evidence>
<organism evidence="2 3">
    <name type="scientific">Cryptosporidium meleagridis</name>
    <dbReference type="NCBI Taxonomy" id="93969"/>
    <lineage>
        <taxon>Eukaryota</taxon>
        <taxon>Sar</taxon>
        <taxon>Alveolata</taxon>
        <taxon>Apicomplexa</taxon>
        <taxon>Conoidasida</taxon>
        <taxon>Coccidia</taxon>
        <taxon>Eucoccidiorida</taxon>
        <taxon>Eimeriorina</taxon>
        <taxon>Cryptosporidiidae</taxon>
        <taxon>Cryptosporidium</taxon>
    </lineage>
</organism>
<dbReference type="AlphaFoldDB" id="A0A2P4Z1N4"/>
<reference evidence="2 3" key="1">
    <citation type="submission" date="2014-04" db="EMBL/GenBank/DDBJ databases">
        <title>Comparative Genomics of Cryptosporidium Species.</title>
        <authorList>
            <person name="Silva J.C."/>
            <person name="Su Q."/>
            <person name="Chalmers R."/>
            <person name="Chibucos M.C."/>
            <person name="Elwin K."/>
            <person name="Godinez A."/>
            <person name="Guo F."/>
            <person name="Huynh K."/>
            <person name="Orvis J."/>
            <person name="Ott S."/>
            <person name="Sadzewicz L."/>
            <person name="Sengamalay N."/>
            <person name="Shetty A."/>
            <person name="Sun M."/>
            <person name="Tallon L."/>
            <person name="Xiao L."/>
            <person name="Zhang H."/>
            <person name="Fraser C.M."/>
            <person name="Zhu G."/>
            <person name="Kissinger J."/>
            <person name="Widmer G."/>
        </authorList>
    </citation>
    <scope>NUCLEOTIDE SEQUENCE [LARGE SCALE GENOMIC DNA]</scope>
    <source>
        <strain evidence="2 3">UKMEL1</strain>
    </source>
</reference>
<feature type="region of interest" description="Disordered" evidence="1">
    <location>
        <begin position="15"/>
        <end position="224"/>
    </location>
</feature>
<name>A0A2P4Z1N4_9CRYT</name>
<feature type="compositionally biased region" description="Basic residues" evidence="1">
    <location>
        <begin position="183"/>
        <end position="192"/>
    </location>
</feature>
<feature type="compositionally biased region" description="Basic residues" evidence="1">
    <location>
        <begin position="62"/>
        <end position="82"/>
    </location>
</feature>
<keyword evidence="3" id="KW-1185">Reference proteome</keyword>
<feature type="compositionally biased region" description="Acidic residues" evidence="1">
    <location>
        <begin position="129"/>
        <end position="161"/>
    </location>
</feature>
<dbReference type="VEuPathDB" id="CryptoDB:CmeUKMEL1_10125"/>
<evidence type="ECO:0000313" key="3">
    <source>
        <dbReference type="Proteomes" id="UP000236928"/>
    </source>
</evidence>